<evidence type="ECO:0008006" key="3">
    <source>
        <dbReference type="Google" id="ProtNLM"/>
    </source>
</evidence>
<accession>A0A4Q5LFF9</accession>
<gene>
    <name evidence="1" type="ORF">EWM57_06040</name>
</gene>
<sequence>MIKHALFGGALLASTLLLSCKKEVEVIKIQETEKQYSWAEVPFLGSFKILLGIGRGPNALYFQQPGGFCALRYQQNSPDITQYIYPFSTDISLRVPLGPDFFATYRDTLLAVTPNAYPVLSGASNYLYLKRLDKQALRVQRNYFTFAKFGAINRNNYLLFPYETMAGTADGQLHLVLTEVQPSADPFTHQPSLRPKVIRIPFKDIGIYPSFPTLVTAIDDYFLVDCGNEGLYKIKQDGSWRQVLSTWTGAQTIYKWNNRVYMHGAKLGYSTTDGETWVFSGNTPSGLQFNSMHPVGDSLVGVFHGFGNNFIFTLKLTDTNFRLRPLKDDGLQRADITGLEALGDTVFVATTGGLFKRSKAKFFESK</sequence>
<evidence type="ECO:0000313" key="2">
    <source>
        <dbReference type="Proteomes" id="UP000294155"/>
    </source>
</evidence>
<evidence type="ECO:0000313" key="1">
    <source>
        <dbReference type="EMBL" id="RYU81555.1"/>
    </source>
</evidence>
<proteinExistence type="predicted"/>
<dbReference type="EMBL" id="SEWE01000009">
    <property type="protein sequence ID" value="RYU81555.1"/>
    <property type="molecule type" value="Genomic_DNA"/>
</dbReference>
<dbReference type="OrthoDB" id="874241at2"/>
<keyword evidence="2" id="KW-1185">Reference proteome</keyword>
<dbReference type="RefSeq" id="WP_129920241.1">
    <property type="nucleotide sequence ID" value="NZ_SEWE01000009.1"/>
</dbReference>
<organism evidence="1 2">
    <name type="scientific">Hymenobacter persicinus</name>
    <dbReference type="NCBI Taxonomy" id="2025506"/>
    <lineage>
        <taxon>Bacteria</taxon>
        <taxon>Pseudomonadati</taxon>
        <taxon>Bacteroidota</taxon>
        <taxon>Cytophagia</taxon>
        <taxon>Cytophagales</taxon>
        <taxon>Hymenobacteraceae</taxon>
        <taxon>Hymenobacter</taxon>
    </lineage>
</organism>
<comment type="caution">
    <text evidence="1">The sequence shown here is derived from an EMBL/GenBank/DDBJ whole genome shotgun (WGS) entry which is preliminary data.</text>
</comment>
<dbReference type="Proteomes" id="UP000294155">
    <property type="component" value="Unassembled WGS sequence"/>
</dbReference>
<protein>
    <recommendedName>
        <fullName evidence="3">DUF4221 domain-containing protein</fullName>
    </recommendedName>
</protein>
<dbReference type="PROSITE" id="PS51257">
    <property type="entry name" value="PROKAR_LIPOPROTEIN"/>
    <property type="match status" value="1"/>
</dbReference>
<reference evidence="1 2" key="1">
    <citation type="submission" date="2019-02" db="EMBL/GenBank/DDBJ databases">
        <title>Bacterial novel species isolated from soil.</title>
        <authorList>
            <person name="Jung H.-Y."/>
        </authorList>
    </citation>
    <scope>NUCLEOTIDE SEQUENCE [LARGE SCALE GENOMIC DNA]</scope>
    <source>
        <strain evidence="1 2">1-3-3-3</strain>
    </source>
</reference>
<name>A0A4Q5LFF9_9BACT</name>
<dbReference type="AlphaFoldDB" id="A0A4Q5LFF9"/>